<dbReference type="EMBL" id="CADEAL010002063">
    <property type="protein sequence ID" value="CAB1437724.1"/>
    <property type="molecule type" value="Genomic_DNA"/>
</dbReference>
<keyword evidence="3" id="KW-1185">Reference proteome</keyword>
<dbReference type="Proteomes" id="UP001153269">
    <property type="component" value="Unassembled WGS sequence"/>
</dbReference>
<feature type="non-terminal residue" evidence="2">
    <location>
        <position position="154"/>
    </location>
</feature>
<sequence>LIVSLARLDHLVAGGVMLSVGRRHVPDFLLTPMSQDQSGEALQTVEQMLPLTQDEVTPFQRARVTVTLEWLMTASMSAPLKIAVALLTSGSDMRDETSRGVDPLPLIGREEIISLEQLVVNTTNQSPGNAERPEPSVLSQDLPPQTFTDPPSWV</sequence>
<gene>
    <name evidence="2" type="ORF">PLEPLA_LOCUS25743</name>
</gene>
<evidence type="ECO:0000313" key="2">
    <source>
        <dbReference type="EMBL" id="CAB1437724.1"/>
    </source>
</evidence>
<proteinExistence type="predicted"/>
<evidence type="ECO:0000313" key="3">
    <source>
        <dbReference type="Proteomes" id="UP001153269"/>
    </source>
</evidence>
<feature type="region of interest" description="Disordered" evidence="1">
    <location>
        <begin position="124"/>
        <end position="154"/>
    </location>
</feature>
<reference evidence="2" key="1">
    <citation type="submission" date="2020-03" db="EMBL/GenBank/DDBJ databases">
        <authorList>
            <person name="Weist P."/>
        </authorList>
    </citation>
    <scope>NUCLEOTIDE SEQUENCE</scope>
</reference>
<feature type="compositionally biased region" description="Polar residues" evidence="1">
    <location>
        <begin position="137"/>
        <end position="154"/>
    </location>
</feature>
<dbReference type="AlphaFoldDB" id="A0A9N7URR5"/>
<protein>
    <submittedName>
        <fullName evidence="2">Uncharacterized protein</fullName>
    </submittedName>
</protein>
<comment type="caution">
    <text evidence="2">The sequence shown here is derived from an EMBL/GenBank/DDBJ whole genome shotgun (WGS) entry which is preliminary data.</text>
</comment>
<accession>A0A9N7URR5</accession>
<name>A0A9N7URR5_PLEPL</name>
<evidence type="ECO:0000256" key="1">
    <source>
        <dbReference type="SAM" id="MobiDB-lite"/>
    </source>
</evidence>
<organism evidence="2 3">
    <name type="scientific">Pleuronectes platessa</name>
    <name type="common">European plaice</name>
    <dbReference type="NCBI Taxonomy" id="8262"/>
    <lineage>
        <taxon>Eukaryota</taxon>
        <taxon>Metazoa</taxon>
        <taxon>Chordata</taxon>
        <taxon>Craniata</taxon>
        <taxon>Vertebrata</taxon>
        <taxon>Euteleostomi</taxon>
        <taxon>Actinopterygii</taxon>
        <taxon>Neopterygii</taxon>
        <taxon>Teleostei</taxon>
        <taxon>Neoteleostei</taxon>
        <taxon>Acanthomorphata</taxon>
        <taxon>Carangaria</taxon>
        <taxon>Pleuronectiformes</taxon>
        <taxon>Pleuronectoidei</taxon>
        <taxon>Pleuronectidae</taxon>
        <taxon>Pleuronectes</taxon>
    </lineage>
</organism>